<dbReference type="EMBL" id="JASJOS010000007">
    <property type="protein sequence ID" value="MDJ1482226.1"/>
    <property type="molecule type" value="Genomic_DNA"/>
</dbReference>
<dbReference type="Pfam" id="PF03992">
    <property type="entry name" value="ABM"/>
    <property type="match status" value="1"/>
</dbReference>
<dbReference type="PROSITE" id="PS51725">
    <property type="entry name" value="ABM"/>
    <property type="match status" value="1"/>
</dbReference>
<dbReference type="InterPro" id="IPR007138">
    <property type="entry name" value="ABM_dom"/>
</dbReference>
<evidence type="ECO:0000313" key="2">
    <source>
        <dbReference type="EMBL" id="MDJ1482226.1"/>
    </source>
</evidence>
<feature type="domain" description="ABM" evidence="1">
    <location>
        <begin position="4"/>
        <end position="96"/>
    </location>
</feature>
<dbReference type="Proteomes" id="UP001241110">
    <property type="component" value="Unassembled WGS sequence"/>
</dbReference>
<dbReference type="GO" id="GO:0004497">
    <property type="term" value="F:monooxygenase activity"/>
    <property type="evidence" value="ECO:0007669"/>
    <property type="project" value="UniProtKB-KW"/>
</dbReference>
<protein>
    <submittedName>
        <fullName evidence="2">Quinol monooxygenase</fullName>
        <ecNumber evidence="2">1.-.-.-</ecNumber>
    </submittedName>
</protein>
<name>A0AAE3QP10_9BACT</name>
<dbReference type="SUPFAM" id="SSF54909">
    <property type="entry name" value="Dimeric alpha+beta barrel"/>
    <property type="match status" value="1"/>
</dbReference>
<dbReference type="PANTHER" id="PTHR33336:SF3">
    <property type="entry name" value="ABM DOMAIN-CONTAINING PROTEIN"/>
    <property type="match status" value="1"/>
</dbReference>
<accession>A0AAE3QP10</accession>
<dbReference type="EC" id="1.-.-.-" evidence="2"/>
<dbReference type="InterPro" id="IPR050744">
    <property type="entry name" value="AI-2_Isomerase_LsrG"/>
</dbReference>
<organism evidence="2 3">
    <name type="scientific">Xanthocytophaga flava</name>
    <dbReference type="NCBI Taxonomy" id="3048013"/>
    <lineage>
        <taxon>Bacteria</taxon>
        <taxon>Pseudomonadati</taxon>
        <taxon>Bacteroidota</taxon>
        <taxon>Cytophagia</taxon>
        <taxon>Cytophagales</taxon>
        <taxon>Rhodocytophagaceae</taxon>
        <taxon>Xanthocytophaga</taxon>
    </lineage>
</organism>
<dbReference type="RefSeq" id="WP_313981061.1">
    <property type="nucleotide sequence ID" value="NZ_JASJOS010000007.1"/>
</dbReference>
<evidence type="ECO:0000259" key="1">
    <source>
        <dbReference type="PROSITE" id="PS51725"/>
    </source>
</evidence>
<keyword evidence="2" id="KW-0503">Monooxygenase</keyword>
<keyword evidence="2" id="KW-0560">Oxidoreductase</keyword>
<evidence type="ECO:0000313" key="3">
    <source>
        <dbReference type="Proteomes" id="UP001241110"/>
    </source>
</evidence>
<proteinExistence type="predicted"/>
<comment type="caution">
    <text evidence="2">The sequence shown here is derived from an EMBL/GenBank/DDBJ whole genome shotgun (WGS) entry which is preliminary data.</text>
</comment>
<gene>
    <name evidence="2" type="ORF">QNI16_17105</name>
</gene>
<reference evidence="2" key="1">
    <citation type="submission" date="2023-05" db="EMBL/GenBank/DDBJ databases">
        <authorList>
            <person name="Zhang X."/>
        </authorList>
    </citation>
    <scope>NUCLEOTIDE SEQUENCE</scope>
    <source>
        <strain evidence="2">YF14B1</strain>
    </source>
</reference>
<dbReference type="InterPro" id="IPR011008">
    <property type="entry name" value="Dimeric_a/b-barrel"/>
</dbReference>
<sequence>MESIYVFAKWKVKEGQLETVLGLLPDVVKKSTEEEGNLLYKIHQSNSDPNTLVLFEGYKDEAALNEHRNSSHFQTLVVGQIVPLLEGREVTLTTYLPLDQQ</sequence>
<dbReference type="Gene3D" id="3.30.70.100">
    <property type="match status" value="1"/>
</dbReference>
<dbReference type="GO" id="GO:0005829">
    <property type="term" value="C:cytosol"/>
    <property type="evidence" value="ECO:0007669"/>
    <property type="project" value="TreeGrafter"/>
</dbReference>
<dbReference type="AlphaFoldDB" id="A0AAE3QP10"/>
<dbReference type="PANTHER" id="PTHR33336">
    <property type="entry name" value="QUINOL MONOOXYGENASE YGIN-RELATED"/>
    <property type="match status" value="1"/>
</dbReference>